<dbReference type="PANTHER" id="PTHR43335:SF4">
    <property type="entry name" value="ABC TRANSPORTER, ATP-BINDING PROTEIN"/>
    <property type="match status" value="1"/>
</dbReference>
<feature type="region of interest" description="Disordered" evidence="5">
    <location>
        <begin position="294"/>
        <end position="316"/>
    </location>
</feature>
<keyword evidence="4 7" id="KW-0067">ATP-binding</keyword>
<name>A0ABV9CQK5_9ACTN</name>
<proteinExistence type="inferred from homology"/>
<keyword evidence="3" id="KW-0547">Nucleotide-binding</keyword>
<keyword evidence="2" id="KW-0813">Transport</keyword>
<evidence type="ECO:0000313" key="8">
    <source>
        <dbReference type="Proteomes" id="UP001596004"/>
    </source>
</evidence>
<evidence type="ECO:0000256" key="3">
    <source>
        <dbReference type="ARBA" id="ARBA00022741"/>
    </source>
</evidence>
<dbReference type="Proteomes" id="UP001596004">
    <property type="component" value="Unassembled WGS sequence"/>
</dbReference>
<dbReference type="Pfam" id="PF00005">
    <property type="entry name" value="ABC_tran"/>
    <property type="match status" value="1"/>
</dbReference>
<evidence type="ECO:0000256" key="4">
    <source>
        <dbReference type="ARBA" id="ARBA00022840"/>
    </source>
</evidence>
<accession>A0ABV9CQK5</accession>
<dbReference type="InterPro" id="IPR027417">
    <property type="entry name" value="P-loop_NTPase"/>
</dbReference>
<feature type="domain" description="ABC transporter" evidence="6">
    <location>
        <begin position="4"/>
        <end position="230"/>
    </location>
</feature>
<dbReference type="RefSeq" id="WP_380846091.1">
    <property type="nucleotide sequence ID" value="NZ_JBHSFP010000025.1"/>
</dbReference>
<keyword evidence="8" id="KW-1185">Reference proteome</keyword>
<evidence type="ECO:0000256" key="5">
    <source>
        <dbReference type="SAM" id="MobiDB-lite"/>
    </source>
</evidence>
<dbReference type="InterPro" id="IPR003439">
    <property type="entry name" value="ABC_transporter-like_ATP-bd"/>
</dbReference>
<sequence length="316" mass="32330">MSAIEIRNLSKSFGAVRAVDDVSFTVEPGTITGFLGPNGAGKTTTLRCLLGLVTPDSGQALINGHAYTGLADPLSEVGAVLEATNFHPGRTARDHLKVLCTAAGLPAARAGETLEQVGLADAAAKRVGGFSLGMRQRLALATALLGTPKILILDEPSNGLDPAGIQWLRGFLRFLADDQGCAVLVSSHVLAEVEQTVDHIVIIARGHLIRQGALSELTAGGDNGVRVAAAQAERLRPRLEATGATVESAGDGVLVVRGAPPEAVGQAALDEGVVLSELVRQRSDLEQVFLELTGDPAAPPGGAAAPALTETPGGTS</sequence>
<dbReference type="GO" id="GO:0005524">
    <property type="term" value="F:ATP binding"/>
    <property type="evidence" value="ECO:0007669"/>
    <property type="project" value="UniProtKB-KW"/>
</dbReference>
<gene>
    <name evidence="7" type="ORF">ACFO60_28815</name>
</gene>
<comment type="similarity">
    <text evidence="1">Belongs to the ABC transporter superfamily.</text>
</comment>
<evidence type="ECO:0000256" key="1">
    <source>
        <dbReference type="ARBA" id="ARBA00005417"/>
    </source>
</evidence>
<reference evidence="8" key="1">
    <citation type="journal article" date="2019" name="Int. J. Syst. Evol. Microbiol.">
        <title>The Global Catalogue of Microorganisms (GCM) 10K type strain sequencing project: providing services to taxonomists for standard genome sequencing and annotation.</title>
        <authorList>
            <consortium name="The Broad Institute Genomics Platform"/>
            <consortium name="The Broad Institute Genome Sequencing Center for Infectious Disease"/>
            <person name="Wu L."/>
            <person name="Ma J."/>
        </authorList>
    </citation>
    <scope>NUCLEOTIDE SEQUENCE [LARGE SCALE GENOMIC DNA]</scope>
    <source>
        <strain evidence="8">CGMCC 4.7132</strain>
    </source>
</reference>
<organism evidence="7 8">
    <name type="scientific">Sphaerisporangium dianthi</name>
    <dbReference type="NCBI Taxonomy" id="1436120"/>
    <lineage>
        <taxon>Bacteria</taxon>
        <taxon>Bacillati</taxon>
        <taxon>Actinomycetota</taxon>
        <taxon>Actinomycetes</taxon>
        <taxon>Streptosporangiales</taxon>
        <taxon>Streptosporangiaceae</taxon>
        <taxon>Sphaerisporangium</taxon>
    </lineage>
</organism>
<evidence type="ECO:0000256" key="2">
    <source>
        <dbReference type="ARBA" id="ARBA00022448"/>
    </source>
</evidence>
<dbReference type="SUPFAM" id="SSF52540">
    <property type="entry name" value="P-loop containing nucleoside triphosphate hydrolases"/>
    <property type="match status" value="1"/>
</dbReference>
<dbReference type="InterPro" id="IPR003593">
    <property type="entry name" value="AAA+_ATPase"/>
</dbReference>
<dbReference type="CDD" id="cd03268">
    <property type="entry name" value="ABC_BcrA_bacitracin_resist"/>
    <property type="match status" value="1"/>
</dbReference>
<dbReference type="InterPro" id="IPR017871">
    <property type="entry name" value="ABC_transporter-like_CS"/>
</dbReference>
<comment type="caution">
    <text evidence="7">The sequence shown here is derived from an EMBL/GenBank/DDBJ whole genome shotgun (WGS) entry which is preliminary data.</text>
</comment>
<dbReference type="PROSITE" id="PS00211">
    <property type="entry name" value="ABC_TRANSPORTER_1"/>
    <property type="match status" value="1"/>
</dbReference>
<dbReference type="SMART" id="SM00382">
    <property type="entry name" value="AAA"/>
    <property type="match status" value="1"/>
</dbReference>
<evidence type="ECO:0000259" key="6">
    <source>
        <dbReference type="PROSITE" id="PS50893"/>
    </source>
</evidence>
<dbReference type="PANTHER" id="PTHR43335">
    <property type="entry name" value="ABC TRANSPORTER, ATP-BINDING PROTEIN"/>
    <property type="match status" value="1"/>
</dbReference>
<dbReference type="Gene3D" id="3.40.50.300">
    <property type="entry name" value="P-loop containing nucleotide triphosphate hydrolases"/>
    <property type="match status" value="1"/>
</dbReference>
<dbReference type="EMBL" id="JBHSFP010000025">
    <property type="protein sequence ID" value="MFC4534780.1"/>
    <property type="molecule type" value="Genomic_DNA"/>
</dbReference>
<evidence type="ECO:0000313" key="7">
    <source>
        <dbReference type="EMBL" id="MFC4534780.1"/>
    </source>
</evidence>
<protein>
    <submittedName>
        <fullName evidence="7">ABC transporter ATP-binding protein</fullName>
    </submittedName>
</protein>
<dbReference type="PROSITE" id="PS50893">
    <property type="entry name" value="ABC_TRANSPORTER_2"/>
    <property type="match status" value="1"/>
</dbReference>